<proteinExistence type="predicted"/>
<name>A0ABR8YAE3_9BACT</name>
<protein>
    <submittedName>
        <fullName evidence="3">DUF4373 domain-containing protein</fullName>
    </submittedName>
</protein>
<gene>
    <name evidence="3" type="ORF">H9625_12145</name>
</gene>
<feature type="domain" description="Lin1244/Lin1753-like N-terminal" evidence="2">
    <location>
        <begin position="8"/>
        <end position="101"/>
    </location>
</feature>
<dbReference type="EMBL" id="JACSPP010000041">
    <property type="protein sequence ID" value="MBD8041173.1"/>
    <property type="molecule type" value="Genomic_DNA"/>
</dbReference>
<dbReference type="Pfam" id="PF14297">
    <property type="entry name" value="Lin1244_N"/>
    <property type="match status" value="1"/>
</dbReference>
<dbReference type="PANTHER" id="PTHR39196:SF1">
    <property type="entry name" value="PRIMOSOME, DNAD SUBUNIT"/>
    <property type="match status" value="1"/>
</dbReference>
<dbReference type="PANTHER" id="PTHR39196">
    <property type="entry name" value="PRIMOSOME, DNAD SUBUNIT"/>
    <property type="match status" value="1"/>
</dbReference>
<dbReference type="InterPro" id="IPR025400">
    <property type="entry name" value="Lin1244/Lin1753-like_N"/>
</dbReference>
<organism evidence="3 4">
    <name type="scientific">Phocaeicola intestinalis</name>
    <dbReference type="NCBI Taxonomy" id="2762212"/>
    <lineage>
        <taxon>Bacteria</taxon>
        <taxon>Pseudomonadati</taxon>
        <taxon>Bacteroidota</taxon>
        <taxon>Bacteroidia</taxon>
        <taxon>Bacteroidales</taxon>
        <taxon>Bacteroidaceae</taxon>
        <taxon>Phocaeicola</taxon>
    </lineage>
</organism>
<feature type="region of interest" description="Disordered" evidence="1">
    <location>
        <begin position="149"/>
        <end position="200"/>
    </location>
</feature>
<comment type="caution">
    <text evidence="3">The sequence shown here is derived from an EMBL/GenBank/DDBJ whole genome shotgun (WGS) entry which is preliminary data.</text>
</comment>
<sequence length="292" mass="33631">MSKTGLTYYQAETDRFQDIKIKRLKKRFGCQGYAVYNYVQNEIYRVEGCFIRFTDDQAFDCAEYWNIDEEEVMDIINFCADIELFDAVIWKTRGILTSREIQRRYTEICRRAKKRMFIPDEIALIEDERIETAQPEPLPLFADEAVETVSGTPSYGQPELAVPQNSAELRGIPRKPAENPDKEKKNKINPPSIPPQGGGKLEEEVHKLRSRLEGTPPLSPTPPDDGIRRNPTGILERLQQLRIPPKEIEQLLLLCRYGEIGHPIWALLEDIRKSKGRITMPGRFLLARLKAS</sequence>
<accession>A0ABR8YAE3</accession>
<evidence type="ECO:0000313" key="4">
    <source>
        <dbReference type="Proteomes" id="UP000620874"/>
    </source>
</evidence>
<keyword evidence="4" id="KW-1185">Reference proteome</keyword>
<evidence type="ECO:0000256" key="1">
    <source>
        <dbReference type="SAM" id="MobiDB-lite"/>
    </source>
</evidence>
<evidence type="ECO:0000313" key="3">
    <source>
        <dbReference type="EMBL" id="MBD8041173.1"/>
    </source>
</evidence>
<evidence type="ECO:0000259" key="2">
    <source>
        <dbReference type="Pfam" id="PF14297"/>
    </source>
</evidence>
<dbReference type="RefSeq" id="WP_191764549.1">
    <property type="nucleotide sequence ID" value="NZ_JACSPP010000041.1"/>
</dbReference>
<reference evidence="3 4" key="1">
    <citation type="submission" date="2020-08" db="EMBL/GenBank/DDBJ databases">
        <title>A Genomic Blueprint of the Chicken Gut Microbiome.</title>
        <authorList>
            <person name="Gilroy R."/>
            <person name="Ravi A."/>
            <person name="Getino M."/>
            <person name="Pursley I."/>
            <person name="Horton D.L."/>
            <person name="Alikhan N.-F."/>
            <person name="Baker D."/>
            <person name="Gharbi K."/>
            <person name="Hall N."/>
            <person name="Watson M."/>
            <person name="Adriaenssens E.M."/>
            <person name="Foster-Nyarko E."/>
            <person name="Jarju S."/>
            <person name="Secka A."/>
            <person name="Antonio M."/>
            <person name="Oren A."/>
            <person name="Chaudhuri R."/>
            <person name="La Ragione R.M."/>
            <person name="Hildebrand F."/>
            <person name="Pallen M.J."/>
        </authorList>
    </citation>
    <scope>NUCLEOTIDE SEQUENCE [LARGE SCALE GENOMIC DNA]</scope>
    <source>
        <strain evidence="3 4">Sa1CVN1</strain>
    </source>
</reference>
<dbReference type="Proteomes" id="UP000620874">
    <property type="component" value="Unassembled WGS sequence"/>
</dbReference>
<feature type="compositionally biased region" description="Basic and acidic residues" evidence="1">
    <location>
        <begin position="175"/>
        <end position="186"/>
    </location>
</feature>